<comment type="caution">
    <text evidence="2">The sequence shown here is derived from an EMBL/GenBank/DDBJ whole genome shotgun (WGS) entry which is preliminary data.</text>
</comment>
<evidence type="ECO:0000313" key="5">
    <source>
        <dbReference type="Proteomes" id="UP000542889"/>
    </source>
</evidence>
<dbReference type="AlphaFoldDB" id="A0A7Y7QHB7"/>
<evidence type="ECO:0000313" key="3">
    <source>
        <dbReference type="EMBL" id="PLA57003.1"/>
    </source>
</evidence>
<dbReference type="NCBIfam" id="NF040509">
    <property type="entry name" value="Lacto_palin_RPT"/>
    <property type="match status" value="1"/>
</dbReference>
<evidence type="ECO:0000313" key="2">
    <source>
        <dbReference type="EMBL" id="NVO89162.1"/>
    </source>
</evidence>
<reference evidence="3 4" key="1">
    <citation type="submission" date="2017-12" db="EMBL/GenBank/DDBJ databases">
        <title>Phylogenetic diversity of female urinary microbiome.</title>
        <authorList>
            <person name="Thomas-White K."/>
            <person name="Wolfe A.J."/>
        </authorList>
    </citation>
    <scope>NUCLEOTIDE SEQUENCE [LARGE SCALE GENOMIC DNA]</scope>
    <source>
        <strain evidence="3 4">UMB0004</strain>
    </source>
</reference>
<gene>
    <name evidence="3" type="ORF">CYJ91_08985</name>
    <name evidence="2" type="ORF">HWN39_11830</name>
</gene>
<dbReference type="Proteomes" id="UP000542889">
    <property type="component" value="Unassembled WGS sequence"/>
</dbReference>
<feature type="compositionally biased region" description="Polar residues" evidence="1">
    <location>
        <begin position="16"/>
        <end position="40"/>
    </location>
</feature>
<dbReference type="Proteomes" id="UP000234212">
    <property type="component" value="Unassembled WGS sequence"/>
</dbReference>
<evidence type="ECO:0000313" key="4">
    <source>
        <dbReference type="Proteomes" id="UP000234212"/>
    </source>
</evidence>
<sequence length="54" mass="5970">MTRSPAQKSACKDLSRNGQSPAITPEATYTPTSNRAGSRSHSFLRRFLISDKML</sequence>
<accession>A0A7Y7QHB7</accession>
<dbReference type="EMBL" id="PKJX01000003">
    <property type="protein sequence ID" value="PLA57003.1"/>
    <property type="molecule type" value="Genomic_DNA"/>
</dbReference>
<dbReference type="AntiFam" id="ANF00266">
    <property type="entry name" value="DNA repeat translations related to WP_020751851.1"/>
</dbReference>
<proteinExistence type="predicted"/>
<evidence type="ECO:0000256" key="1">
    <source>
        <dbReference type="SAM" id="MobiDB-lite"/>
    </source>
</evidence>
<name>A0A7Y7QHB7_LACRH</name>
<protein>
    <submittedName>
        <fullName evidence="2">Malolactic regulator</fullName>
    </submittedName>
</protein>
<reference evidence="2 5" key="2">
    <citation type="submission" date="2020-06" db="EMBL/GenBank/DDBJ databases">
        <title>Lactobacillus rhamnosus QC,genome.</title>
        <authorList>
            <person name="Yi H."/>
            <person name="Jin M."/>
        </authorList>
    </citation>
    <scope>NUCLEOTIDE SEQUENCE [LARGE SCALE GENOMIC DNA]</scope>
    <source>
        <strain evidence="2 5">QC</strain>
    </source>
</reference>
<feature type="region of interest" description="Disordered" evidence="1">
    <location>
        <begin position="1"/>
        <end position="40"/>
    </location>
</feature>
<dbReference type="EMBL" id="JABXWP010000020">
    <property type="protein sequence ID" value="NVO89162.1"/>
    <property type="molecule type" value="Genomic_DNA"/>
</dbReference>
<organism evidence="2 5">
    <name type="scientific">Lacticaseibacillus rhamnosus</name>
    <name type="common">Lactobacillus rhamnosus</name>
    <dbReference type="NCBI Taxonomy" id="47715"/>
    <lineage>
        <taxon>Bacteria</taxon>
        <taxon>Bacillati</taxon>
        <taxon>Bacillota</taxon>
        <taxon>Bacilli</taxon>
        <taxon>Lactobacillales</taxon>
        <taxon>Lactobacillaceae</taxon>
        <taxon>Lacticaseibacillus</taxon>
    </lineage>
</organism>